<gene>
    <name evidence="1" type="ORF">MettiDRAFT_2731</name>
</gene>
<reference evidence="1 2" key="1">
    <citation type="submission" date="2013-08" db="EMBL/GenBank/DDBJ databases">
        <authorList>
            <consortium name="DOE Joint Genome Institute"/>
            <person name="Eisen J."/>
            <person name="Huntemann M."/>
            <person name="Han J."/>
            <person name="Chen A."/>
            <person name="Kyrpides N."/>
            <person name="Mavromatis K."/>
            <person name="Markowitz V."/>
            <person name="Palaniappan K."/>
            <person name="Ivanova N."/>
            <person name="Schaumberg A."/>
            <person name="Pati A."/>
            <person name="Liolios K."/>
            <person name="Nordberg H.P."/>
            <person name="Cantor M.N."/>
            <person name="Hua S.X."/>
            <person name="Woyke T."/>
        </authorList>
    </citation>
    <scope>NUCLEOTIDE SEQUENCE [LARGE SCALE GENOMIC DNA]</scope>
    <source>
        <strain evidence="1 2">DSM 2278</strain>
    </source>
</reference>
<dbReference type="EMBL" id="AZAJ01000001">
    <property type="protein sequence ID" value="ETA69236.1"/>
    <property type="molecule type" value="Genomic_DNA"/>
</dbReference>
<dbReference type="AlphaFoldDB" id="W9E0T7"/>
<keyword evidence="2" id="KW-1185">Reference proteome</keyword>
<evidence type="ECO:0008006" key="3">
    <source>
        <dbReference type="Google" id="ProtNLM"/>
    </source>
</evidence>
<dbReference type="Proteomes" id="UP000019483">
    <property type="component" value="Unassembled WGS sequence"/>
</dbReference>
<protein>
    <recommendedName>
        <fullName evidence="3">DUF3829 domain-containing protein</fullName>
    </recommendedName>
</protein>
<accession>W9E0T7</accession>
<proteinExistence type="predicted"/>
<dbReference type="PROSITE" id="PS51257">
    <property type="entry name" value="PROKAR_LIPOPROTEIN"/>
    <property type="match status" value="1"/>
</dbReference>
<name>W9E0T7_METTI</name>
<evidence type="ECO:0000313" key="2">
    <source>
        <dbReference type="Proteomes" id="UP000019483"/>
    </source>
</evidence>
<sequence length="256" mass="28782">MKIRMLLTLFTCIFLAISLALVSGCVEDTDETKETEDPVVVVNETEFEQIMEEANTAYVNALISTSQKNVNASQSSINELVNKLSYVYDTYGENPPEMYSEDRNWEIEIKRSVLIAKHSQEMLEEGDIEASHEGLEPMRDLFFSLHERNNVLHMGDYLTRFHMNMEEAIDAANVNDTETVSSYIPTLKSEWQDVKNAEKPPSADDNYNQSLATVDTAIEVLGESASTGNSTLLKEDAEKLRLAFAKVFAKYGVVIS</sequence>
<evidence type="ECO:0000313" key="1">
    <source>
        <dbReference type="EMBL" id="ETA69236.1"/>
    </source>
</evidence>
<organism evidence="1 2">
    <name type="scientific">Methanolobus tindarius DSM 2278</name>
    <dbReference type="NCBI Taxonomy" id="1090322"/>
    <lineage>
        <taxon>Archaea</taxon>
        <taxon>Methanobacteriati</taxon>
        <taxon>Methanobacteriota</taxon>
        <taxon>Stenosarchaea group</taxon>
        <taxon>Methanomicrobia</taxon>
        <taxon>Methanosarcinales</taxon>
        <taxon>Methanosarcinaceae</taxon>
        <taxon>Methanolobus</taxon>
    </lineage>
</organism>
<dbReference type="OrthoDB" id="125526at2157"/>
<dbReference type="RefSeq" id="WP_023846368.1">
    <property type="nucleotide sequence ID" value="NZ_AZAJ01000001.1"/>
</dbReference>
<comment type="caution">
    <text evidence="1">The sequence shown here is derived from an EMBL/GenBank/DDBJ whole genome shotgun (WGS) entry which is preliminary data.</text>
</comment>